<name>A0A844BXB3_9LACT</name>
<evidence type="ECO:0008006" key="3">
    <source>
        <dbReference type="Google" id="ProtNLM"/>
    </source>
</evidence>
<dbReference type="AlphaFoldDB" id="A0A844BXB3"/>
<reference evidence="1 2" key="1">
    <citation type="submission" date="2019-11" db="EMBL/GenBank/DDBJ databases">
        <title>Characterisation of Fundicoccus ignavus gen. nov. sp. nov., a novel genus of the family Aerococcaceae isolated from bulk tank milk.</title>
        <authorList>
            <person name="Siebert A."/>
            <person name="Huptas C."/>
            <person name="Wenning M."/>
            <person name="Scherer S."/>
            <person name="Doll E.V."/>
        </authorList>
    </citation>
    <scope>NUCLEOTIDE SEQUENCE [LARGE SCALE GENOMIC DNA]</scope>
    <source>
        <strain evidence="1 2">DSM 109653</strain>
    </source>
</reference>
<dbReference type="EMBL" id="WJQR01000003">
    <property type="protein sequence ID" value="MRI81116.1"/>
    <property type="molecule type" value="Genomic_DNA"/>
</dbReference>
<dbReference type="Proteomes" id="UP000469870">
    <property type="component" value="Unassembled WGS sequence"/>
</dbReference>
<dbReference type="RefSeq" id="WP_153861546.1">
    <property type="nucleotide sequence ID" value="NZ_WJQR01000003.1"/>
</dbReference>
<comment type="caution">
    <text evidence="1">The sequence shown here is derived from an EMBL/GenBank/DDBJ whole genome shotgun (WGS) entry which is preliminary data.</text>
</comment>
<evidence type="ECO:0000313" key="1">
    <source>
        <dbReference type="EMBL" id="MRI81116.1"/>
    </source>
</evidence>
<sequence length="98" mass="11382">MEPKGYAGVQSLELGEHLERFDTAHLMWRVVARENMERAIKKVRSNKGAPGIDGITTDDIESHIWTYYEFIVKKLMEGTYKPQPVRRKNIPRPNGDIR</sequence>
<accession>A0A844BXB3</accession>
<proteinExistence type="predicted"/>
<organism evidence="1 2">
    <name type="scientific">Fundicoccus ignavus</name>
    <dbReference type="NCBI Taxonomy" id="2664442"/>
    <lineage>
        <taxon>Bacteria</taxon>
        <taxon>Bacillati</taxon>
        <taxon>Bacillota</taxon>
        <taxon>Bacilli</taxon>
        <taxon>Lactobacillales</taxon>
        <taxon>Aerococcaceae</taxon>
        <taxon>Fundicoccus</taxon>
    </lineage>
</organism>
<gene>
    <name evidence="1" type="ORF">GIY11_03705</name>
</gene>
<protein>
    <recommendedName>
        <fullName evidence="3">Group II intron reverse transcriptase/maturase</fullName>
    </recommendedName>
</protein>
<evidence type="ECO:0000313" key="2">
    <source>
        <dbReference type="Proteomes" id="UP000469870"/>
    </source>
</evidence>